<organism evidence="10 11">
    <name type="scientific">Dendrobium chrysotoxum</name>
    <name type="common">Orchid</name>
    <dbReference type="NCBI Taxonomy" id="161865"/>
    <lineage>
        <taxon>Eukaryota</taxon>
        <taxon>Viridiplantae</taxon>
        <taxon>Streptophyta</taxon>
        <taxon>Embryophyta</taxon>
        <taxon>Tracheophyta</taxon>
        <taxon>Spermatophyta</taxon>
        <taxon>Magnoliopsida</taxon>
        <taxon>Liliopsida</taxon>
        <taxon>Asparagales</taxon>
        <taxon>Orchidaceae</taxon>
        <taxon>Epidendroideae</taxon>
        <taxon>Malaxideae</taxon>
        <taxon>Dendrobiinae</taxon>
        <taxon>Dendrobium</taxon>
    </lineage>
</organism>
<keyword evidence="11" id="KW-1185">Reference proteome</keyword>
<dbReference type="SMART" id="SM00768">
    <property type="entry name" value="X8"/>
    <property type="match status" value="1"/>
</dbReference>
<comment type="subcellular location">
    <subcellularLocation>
        <location evidence="1">Cell membrane</location>
        <topology evidence="1">Lipid-anchor</topology>
        <topology evidence="1">GPI-anchor</topology>
    </subcellularLocation>
</comment>
<gene>
    <name evidence="10" type="ORF">IEQ34_016468</name>
</gene>
<protein>
    <recommendedName>
        <fullName evidence="9">X8 domain-containing protein</fullName>
    </recommendedName>
</protein>
<dbReference type="Gene3D" id="1.20.58.1040">
    <property type="match status" value="1"/>
</dbReference>
<keyword evidence="8" id="KW-1133">Transmembrane helix</keyword>
<evidence type="ECO:0000313" key="11">
    <source>
        <dbReference type="Proteomes" id="UP000775213"/>
    </source>
</evidence>
<keyword evidence="7" id="KW-0325">Glycoprotein</keyword>
<feature type="transmembrane region" description="Helical" evidence="8">
    <location>
        <begin position="67"/>
        <end position="84"/>
    </location>
</feature>
<evidence type="ECO:0000256" key="1">
    <source>
        <dbReference type="ARBA" id="ARBA00004609"/>
    </source>
</evidence>
<dbReference type="AlphaFoldDB" id="A0AAV7FY57"/>
<evidence type="ECO:0000256" key="4">
    <source>
        <dbReference type="ARBA" id="ARBA00022729"/>
    </source>
</evidence>
<evidence type="ECO:0000256" key="3">
    <source>
        <dbReference type="ARBA" id="ARBA00022622"/>
    </source>
</evidence>
<feature type="transmembrane region" description="Helical" evidence="8">
    <location>
        <begin position="160"/>
        <end position="177"/>
    </location>
</feature>
<dbReference type="GO" id="GO:0098552">
    <property type="term" value="C:side of membrane"/>
    <property type="evidence" value="ECO:0007669"/>
    <property type="project" value="UniProtKB-KW"/>
</dbReference>
<evidence type="ECO:0000256" key="6">
    <source>
        <dbReference type="ARBA" id="ARBA00023157"/>
    </source>
</evidence>
<keyword evidence="2" id="KW-1003">Cell membrane</keyword>
<sequence>MKMKQWESQKLRASSKESKKAFGILECSTRIIIKGETVSVISVTKAFKYCHLILDFQSSLRKKKMSYLKQMIMFFILFIMLVISRSDEAFLEPQWCIADEQTPDDVLQKALDWACGPGGADCSLIQPNKPCFLPNNMKNHASYAFNSYWQKFKNKGGSCYFNGAAMAMAHAVLRHFLDEKKKITKDINKNFGLMVFQHAILILLAIICNELEKSLMFVCLPMFWFECLCAFLICQHPVC</sequence>
<evidence type="ECO:0000313" key="10">
    <source>
        <dbReference type="EMBL" id="KAH0454544.1"/>
    </source>
</evidence>
<feature type="transmembrane region" description="Helical" evidence="8">
    <location>
        <begin position="189"/>
        <end position="208"/>
    </location>
</feature>
<evidence type="ECO:0000256" key="8">
    <source>
        <dbReference type="SAM" id="Phobius"/>
    </source>
</evidence>
<dbReference type="PANTHER" id="PTHR31044">
    <property type="entry name" value="BETA-1,3 GLUCANASE"/>
    <property type="match status" value="1"/>
</dbReference>
<keyword evidence="6" id="KW-1015">Disulfide bond</keyword>
<evidence type="ECO:0000259" key="9">
    <source>
        <dbReference type="SMART" id="SM00768"/>
    </source>
</evidence>
<dbReference type="EMBL" id="JAGFBR010000015">
    <property type="protein sequence ID" value="KAH0454544.1"/>
    <property type="molecule type" value="Genomic_DNA"/>
</dbReference>
<keyword evidence="3" id="KW-0449">Lipoprotein</keyword>
<dbReference type="GO" id="GO:0009506">
    <property type="term" value="C:plasmodesma"/>
    <property type="evidence" value="ECO:0007669"/>
    <property type="project" value="UniProtKB-ARBA"/>
</dbReference>
<name>A0AAV7FY57_DENCH</name>
<accession>A0AAV7FY57</accession>
<evidence type="ECO:0000256" key="2">
    <source>
        <dbReference type="ARBA" id="ARBA00022475"/>
    </source>
</evidence>
<dbReference type="GO" id="GO:0005886">
    <property type="term" value="C:plasma membrane"/>
    <property type="evidence" value="ECO:0007669"/>
    <property type="project" value="UniProtKB-SubCell"/>
</dbReference>
<evidence type="ECO:0000256" key="7">
    <source>
        <dbReference type="ARBA" id="ARBA00023180"/>
    </source>
</evidence>
<evidence type="ECO:0000256" key="5">
    <source>
        <dbReference type="ARBA" id="ARBA00023136"/>
    </source>
</evidence>
<feature type="domain" description="X8" evidence="9">
    <location>
        <begin position="94"/>
        <end position="176"/>
    </location>
</feature>
<feature type="transmembrane region" description="Helical" evidence="8">
    <location>
        <begin position="214"/>
        <end position="234"/>
    </location>
</feature>
<dbReference type="InterPro" id="IPR044788">
    <property type="entry name" value="X8_dom_prot"/>
</dbReference>
<dbReference type="PANTHER" id="PTHR31044:SF35">
    <property type="entry name" value="GLUCAN ENDO-1,3-BETA-GLUCOSIDASE 4-LIKE"/>
    <property type="match status" value="1"/>
</dbReference>
<dbReference type="Proteomes" id="UP000775213">
    <property type="component" value="Unassembled WGS sequence"/>
</dbReference>
<dbReference type="InterPro" id="IPR012946">
    <property type="entry name" value="X8"/>
</dbReference>
<keyword evidence="4" id="KW-0732">Signal</keyword>
<dbReference type="FunFam" id="1.20.58.1040:FF:000001">
    <property type="entry name" value="Glucan endo-1,3-beta-glucosidase 4"/>
    <property type="match status" value="1"/>
</dbReference>
<keyword evidence="3" id="KW-0336">GPI-anchor</keyword>
<reference evidence="10 11" key="1">
    <citation type="journal article" date="2021" name="Hortic Res">
        <title>Chromosome-scale assembly of the Dendrobium chrysotoxum genome enhances the understanding of orchid evolution.</title>
        <authorList>
            <person name="Zhang Y."/>
            <person name="Zhang G.Q."/>
            <person name="Zhang D."/>
            <person name="Liu X.D."/>
            <person name="Xu X.Y."/>
            <person name="Sun W.H."/>
            <person name="Yu X."/>
            <person name="Zhu X."/>
            <person name="Wang Z.W."/>
            <person name="Zhao X."/>
            <person name="Zhong W.Y."/>
            <person name="Chen H."/>
            <person name="Yin W.L."/>
            <person name="Huang T."/>
            <person name="Niu S.C."/>
            <person name="Liu Z.J."/>
        </authorList>
    </citation>
    <scope>NUCLEOTIDE SEQUENCE [LARGE SCALE GENOMIC DNA]</scope>
    <source>
        <strain evidence="10">Lindl</strain>
    </source>
</reference>
<keyword evidence="5 8" id="KW-0472">Membrane</keyword>
<proteinExistence type="predicted"/>
<keyword evidence="8" id="KW-0812">Transmembrane</keyword>
<comment type="caution">
    <text evidence="10">The sequence shown here is derived from an EMBL/GenBank/DDBJ whole genome shotgun (WGS) entry which is preliminary data.</text>
</comment>
<dbReference type="Pfam" id="PF07983">
    <property type="entry name" value="X8"/>
    <property type="match status" value="1"/>
</dbReference>